<reference evidence="1" key="1">
    <citation type="journal article" date="2021" name="Proc. Natl. Acad. Sci. U.S.A.">
        <title>A Catalog of Tens of Thousands of Viruses from Human Metagenomes Reveals Hidden Associations with Chronic Diseases.</title>
        <authorList>
            <person name="Tisza M.J."/>
            <person name="Buck C.B."/>
        </authorList>
    </citation>
    <scope>NUCLEOTIDE SEQUENCE</scope>
    <source>
        <strain evidence="1">CtARy1</strain>
    </source>
</reference>
<sequence length="293" mass="32716">MALNKEVWLNQIKEGFYPNDSFLQKLVNYDGFVENNKIHIAAAGIDPKVLINNTTYPITVVGREDDDNEITLDKFETENTIVRRPDAIEYSYDKLESVIRQHRSTLRKAVTMKAAHAIAPQSDTFDTPLVVTTGEVVGNRHRLTFADILALKERFDDADIPMDCRYLVLHPKHVSDLLLEDLKIFKDLTNITDGEPTKFAGFGCFSCSTMPTYTTDKAGALVKVAYSADATTRFASVAFYADEVFKADGEMHMYATYDDPKERATIVGFDKRSIVLPIRGKGIGAIVSAEKSA</sequence>
<proteinExistence type="predicted"/>
<evidence type="ECO:0000313" key="1">
    <source>
        <dbReference type="EMBL" id="DAF85209.1"/>
    </source>
</evidence>
<organism evidence="1">
    <name type="scientific">Podoviridae sp. ctARy1</name>
    <dbReference type="NCBI Taxonomy" id="2825228"/>
    <lineage>
        <taxon>Viruses</taxon>
        <taxon>Duplodnaviria</taxon>
        <taxon>Heunggongvirae</taxon>
        <taxon>Uroviricota</taxon>
        <taxon>Caudoviricetes</taxon>
    </lineage>
</organism>
<accession>A0A8S5TSM5</accession>
<protein>
    <submittedName>
        <fullName evidence="1">Major capsid protein</fullName>
    </submittedName>
</protein>
<dbReference type="EMBL" id="BK015920">
    <property type="protein sequence ID" value="DAF85209.1"/>
    <property type="molecule type" value="Genomic_DNA"/>
</dbReference>
<name>A0A8S5TSM5_9CAUD</name>